<dbReference type="InterPro" id="IPR058240">
    <property type="entry name" value="rSAM_sf"/>
</dbReference>
<dbReference type="CDD" id="cd21109">
    <property type="entry name" value="SPASM"/>
    <property type="match status" value="1"/>
</dbReference>
<comment type="caution">
    <text evidence="7">The sequence shown here is derived from an EMBL/GenBank/DDBJ whole genome shotgun (WGS) entry which is preliminary data.</text>
</comment>
<dbReference type="GO" id="GO:0046872">
    <property type="term" value="F:metal ion binding"/>
    <property type="evidence" value="ECO:0007669"/>
    <property type="project" value="UniProtKB-KW"/>
</dbReference>
<dbReference type="CDD" id="cd01335">
    <property type="entry name" value="Radical_SAM"/>
    <property type="match status" value="1"/>
</dbReference>
<dbReference type="Pfam" id="PF04055">
    <property type="entry name" value="Radical_SAM"/>
    <property type="match status" value="1"/>
</dbReference>
<evidence type="ECO:0000259" key="6">
    <source>
        <dbReference type="Pfam" id="PF13186"/>
    </source>
</evidence>
<keyword evidence="3" id="KW-0408">Iron</keyword>
<dbReference type="GO" id="GO:0003824">
    <property type="term" value="F:catalytic activity"/>
    <property type="evidence" value="ECO:0007669"/>
    <property type="project" value="InterPro"/>
</dbReference>
<protein>
    <recommendedName>
        <fullName evidence="8">Radical SAM core domain-containing protein</fullName>
    </recommendedName>
</protein>
<dbReference type="InterPro" id="IPR007197">
    <property type="entry name" value="rSAM"/>
</dbReference>
<gene>
    <name evidence="7" type="ORF">LCGC14_1840180</name>
</gene>
<sequence length="365" mass="43064">MNLKNFWHNFLENKINLFILKYLLFLKRLYYQVLSPFKYDIRTIINYYILRRKIKPILQGRKFPEFLTVIPTNICNANCVFCVYRLLDHKKEIMQFETFKKVVDEFIVLGGKHLELSPTLGDVLINKTFFSLVRYAKKKGVYIRMFTNGILLKKNENYKEVVNSGIDDIVISTGDLIPKLEAEILGISQKLASQKIEGLLKLLEYKEKTKSNIKITIAFRAKRSFKDILATIKNSKFKRFLDKRVFKVDYAFRYDNWCGRILKKDLLGVMRLRRRPILRKYPCSSLWNISVLANGDLRLCGCRVKETEHDELVIGNVLTESLSEIINNKLGQKILSDWMVGEIIETCEDCRRYGFPKYFKKFKRN</sequence>
<dbReference type="SFLD" id="SFLDS00029">
    <property type="entry name" value="Radical_SAM"/>
    <property type="match status" value="1"/>
</dbReference>
<keyword evidence="2" id="KW-0479">Metal-binding</keyword>
<proteinExistence type="predicted"/>
<feature type="domain" description="Radical SAM core" evidence="5">
    <location>
        <begin position="69"/>
        <end position="172"/>
    </location>
</feature>
<evidence type="ECO:0000313" key="7">
    <source>
        <dbReference type="EMBL" id="KKL96868.1"/>
    </source>
</evidence>
<dbReference type="SUPFAM" id="SSF102114">
    <property type="entry name" value="Radical SAM enzymes"/>
    <property type="match status" value="1"/>
</dbReference>
<dbReference type="PANTHER" id="PTHR11228:SF7">
    <property type="entry name" value="PQQA PEPTIDE CYCLASE"/>
    <property type="match status" value="1"/>
</dbReference>
<dbReference type="Gene3D" id="3.20.20.70">
    <property type="entry name" value="Aldolase class I"/>
    <property type="match status" value="1"/>
</dbReference>
<reference evidence="7" key="1">
    <citation type="journal article" date="2015" name="Nature">
        <title>Complex archaea that bridge the gap between prokaryotes and eukaryotes.</title>
        <authorList>
            <person name="Spang A."/>
            <person name="Saw J.H."/>
            <person name="Jorgensen S.L."/>
            <person name="Zaremba-Niedzwiedzka K."/>
            <person name="Martijn J."/>
            <person name="Lind A.E."/>
            <person name="van Eijk R."/>
            <person name="Schleper C."/>
            <person name="Guy L."/>
            <person name="Ettema T.J."/>
        </authorList>
    </citation>
    <scope>NUCLEOTIDE SEQUENCE</scope>
</reference>
<dbReference type="Pfam" id="PF13186">
    <property type="entry name" value="SPASM"/>
    <property type="match status" value="1"/>
</dbReference>
<evidence type="ECO:0008006" key="8">
    <source>
        <dbReference type="Google" id="ProtNLM"/>
    </source>
</evidence>
<dbReference type="InterPro" id="IPR023885">
    <property type="entry name" value="4Fe4S-binding_SPASM_dom"/>
</dbReference>
<evidence type="ECO:0000259" key="5">
    <source>
        <dbReference type="Pfam" id="PF04055"/>
    </source>
</evidence>
<evidence type="ECO:0000256" key="1">
    <source>
        <dbReference type="ARBA" id="ARBA00022691"/>
    </source>
</evidence>
<organism evidence="7">
    <name type="scientific">marine sediment metagenome</name>
    <dbReference type="NCBI Taxonomy" id="412755"/>
    <lineage>
        <taxon>unclassified sequences</taxon>
        <taxon>metagenomes</taxon>
        <taxon>ecological metagenomes</taxon>
    </lineage>
</organism>
<dbReference type="AlphaFoldDB" id="A0A0F9GDL7"/>
<feature type="domain" description="4Fe4S-binding SPASM" evidence="6">
    <location>
        <begin position="288"/>
        <end position="350"/>
    </location>
</feature>
<evidence type="ECO:0000256" key="3">
    <source>
        <dbReference type="ARBA" id="ARBA00023004"/>
    </source>
</evidence>
<accession>A0A0F9GDL7</accession>
<keyword evidence="4" id="KW-0411">Iron-sulfur</keyword>
<dbReference type="EMBL" id="LAZR01018315">
    <property type="protein sequence ID" value="KKL96868.1"/>
    <property type="molecule type" value="Genomic_DNA"/>
</dbReference>
<dbReference type="SFLD" id="SFLDG01067">
    <property type="entry name" value="SPASM/twitch_domain_containing"/>
    <property type="match status" value="1"/>
</dbReference>
<dbReference type="GO" id="GO:0051536">
    <property type="term" value="F:iron-sulfur cluster binding"/>
    <property type="evidence" value="ECO:0007669"/>
    <property type="project" value="UniProtKB-KW"/>
</dbReference>
<keyword evidence="1" id="KW-0949">S-adenosyl-L-methionine</keyword>
<evidence type="ECO:0000256" key="2">
    <source>
        <dbReference type="ARBA" id="ARBA00022723"/>
    </source>
</evidence>
<dbReference type="InterPro" id="IPR013785">
    <property type="entry name" value="Aldolase_TIM"/>
</dbReference>
<dbReference type="InterPro" id="IPR050377">
    <property type="entry name" value="Radical_SAM_PqqE_MftC-like"/>
</dbReference>
<name>A0A0F9GDL7_9ZZZZ</name>
<evidence type="ECO:0000256" key="4">
    <source>
        <dbReference type="ARBA" id="ARBA00023014"/>
    </source>
</evidence>
<dbReference type="PANTHER" id="PTHR11228">
    <property type="entry name" value="RADICAL SAM DOMAIN PROTEIN"/>
    <property type="match status" value="1"/>
</dbReference>